<keyword evidence="3" id="KW-1185">Reference proteome</keyword>
<dbReference type="Proteomes" id="UP001154111">
    <property type="component" value="Chromosome"/>
</dbReference>
<evidence type="ECO:0000313" key="2">
    <source>
        <dbReference type="EMBL" id="CAH2761986.1"/>
    </source>
</evidence>
<evidence type="ECO:0000313" key="4">
    <source>
        <dbReference type="Proteomes" id="UP001154111"/>
    </source>
</evidence>
<dbReference type="EMBL" id="OW659496">
    <property type="protein sequence ID" value="CAH2761975.1"/>
    <property type="molecule type" value="Genomic_DNA"/>
</dbReference>
<accession>A0AAU9VGS7</accession>
<evidence type="ECO:0000313" key="1">
    <source>
        <dbReference type="EMBL" id="CAH2761975.1"/>
    </source>
</evidence>
<name>A0AAU9VGS7_9FIRM</name>
<dbReference type="EMBL" id="OW659477">
    <property type="protein sequence ID" value="CAH2761986.1"/>
    <property type="molecule type" value="Genomic_DNA"/>
</dbReference>
<gene>
    <name evidence="2" type="ORF">ERYAMS2_00982</name>
    <name evidence="1" type="ORF">ERYAMS_00688</name>
</gene>
<dbReference type="Proteomes" id="UP001154095">
    <property type="component" value="Chromosome"/>
</dbReference>
<reference evidence="2" key="1">
    <citation type="submission" date="2022-04" db="EMBL/GenBank/DDBJ databases">
        <authorList>
            <person name="Forde T."/>
        </authorList>
    </citation>
    <scope>NUCLEOTIDE SEQUENCE</scope>
    <source>
        <strain evidence="2">A18Y016a</strain>
        <strain evidence="1">A18Y020d</strain>
    </source>
</reference>
<protein>
    <submittedName>
        <fullName evidence="2">---NA</fullName>
    </submittedName>
</protein>
<organism evidence="2 4">
    <name type="scientific">Erysipelothrix amsterdamensis</name>
    <dbReference type="NCBI Taxonomy" id="2929157"/>
    <lineage>
        <taxon>Bacteria</taxon>
        <taxon>Bacillati</taxon>
        <taxon>Bacillota</taxon>
        <taxon>Erysipelotrichia</taxon>
        <taxon>Erysipelotrichales</taxon>
        <taxon>Erysipelotrichaceae</taxon>
        <taxon>Erysipelothrix</taxon>
    </lineage>
</organism>
<proteinExistence type="predicted"/>
<dbReference type="RefSeq" id="WP_254006325.1">
    <property type="nucleotide sequence ID" value="NZ_OW659477.1"/>
</dbReference>
<evidence type="ECO:0000313" key="3">
    <source>
        <dbReference type="Proteomes" id="UP001154095"/>
    </source>
</evidence>
<sequence length="453" mass="53543">MNKLVTAHGYSKVVESLVQIKEGAIISVNDRNEIFITYANNFEQFYSINNTLRCTNFLTNYILFDLASSKRVINQNFVQRAMFMMELKCSYLPPYSHHGSKNYDVEYQDYLEFDDPYAYLLESRNFSFTVDLSANNFMNLFETDSFNITTSVEDSLVVNMELMNGVNTVNIKSEKKLSHSHIFMITKSISYFFKFIRGISNQISYITISDLRLPFNEEETEGKLYCDFNFENHNGIHEYLYSSPFKCISTSQLINALKLWHDIYFSNIEFFESYFSSYQSEYAIDQFLNSCKRIEYLYHVFLKQTDTERVHNLEKELKTFYKKASFSSYITDAGYRKEYSRNAPKIHQKVIDNIIHHATYDRVSFKTKLKKLRITNHYKILEENELVKSIITSTQCKDIESLISHTRNKFTHFIFNDSKTIPEADLYIFKKYLDDIFVHKIAELLCLDSYKTD</sequence>
<dbReference type="AlphaFoldDB" id="A0AAU9VGS7"/>